<evidence type="ECO:0000313" key="2">
    <source>
        <dbReference type="EMBL" id="KAJ6951182.1"/>
    </source>
</evidence>
<protein>
    <submittedName>
        <fullName evidence="2">Uncharacterized protein</fullName>
    </submittedName>
</protein>
<reference evidence="2" key="1">
    <citation type="journal article" date="2023" name="Mol. Ecol. Resour.">
        <title>Chromosome-level genome assembly of a triploid poplar Populus alba 'Berolinensis'.</title>
        <authorList>
            <person name="Chen S."/>
            <person name="Yu Y."/>
            <person name="Wang X."/>
            <person name="Wang S."/>
            <person name="Zhang T."/>
            <person name="Zhou Y."/>
            <person name="He R."/>
            <person name="Meng N."/>
            <person name="Wang Y."/>
            <person name="Liu W."/>
            <person name="Liu Z."/>
            <person name="Liu J."/>
            <person name="Guo Q."/>
            <person name="Huang H."/>
            <person name="Sederoff R.R."/>
            <person name="Wang G."/>
            <person name="Qu G."/>
            <person name="Chen S."/>
        </authorList>
    </citation>
    <scope>NUCLEOTIDE SEQUENCE</scope>
    <source>
        <strain evidence="2">SC-2020</strain>
    </source>
</reference>
<proteinExistence type="predicted"/>
<comment type="caution">
    <text evidence="2">The sequence shown here is derived from an EMBL/GenBank/DDBJ whole genome shotgun (WGS) entry which is preliminary data.</text>
</comment>
<evidence type="ECO:0000313" key="1">
    <source>
        <dbReference type="EMBL" id="KAJ6951165.1"/>
    </source>
</evidence>
<dbReference type="AlphaFoldDB" id="A0AAD6L7X5"/>
<gene>
    <name evidence="1" type="ORF">NC653_040521</name>
    <name evidence="2" type="ORF">NC653_040536</name>
</gene>
<dbReference type="EMBL" id="JAQIZT010000019">
    <property type="protein sequence ID" value="KAJ6951182.1"/>
    <property type="molecule type" value="Genomic_DNA"/>
</dbReference>
<name>A0AAD6L7X5_9ROSI</name>
<sequence length="67" mass="7498">MRPWNFPRQSIACGQTNNKSVEVMGSPQLKSQTDLQVTVCQMGINVRALSNKEGDSFLIHASCRPQY</sequence>
<dbReference type="Proteomes" id="UP001164929">
    <property type="component" value="Chromosome 19"/>
</dbReference>
<dbReference type="EMBL" id="JAQIZT010000019">
    <property type="protein sequence ID" value="KAJ6951165.1"/>
    <property type="molecule type" value="Genomic_DNA"/>
</dbReference>
<organism evidence="2 3">
    <name type="scientific">Populus alba x Populus x berolinensis</name>
    <dbReference type="NCBI Taxonomy" id="444605"/>
    <lineage>
        <taxon>Eukaryota</taxon>
        <taxon>Viridiplantae</taxon>
        <taxon>Streptophyta</taxon>
        <taxon>Embryophyta</taxon>
        <taxon>Tracheophyta</taxon>
        <taxon>Spermatophyta</taxon>
        <taxon>Magnoliopsida</taxon>
        <taxon>eudicotyledons</taxon>
        <taxon>Gunneridae</taxon>
        <taxon>Pentapetalae</taxon>
        <taxon>rosids</taxon>
        <taxon>fabids</taxon>
        <taxon>Malpighiales</taxon>
        <taxon>Salicaceae</taxon>
        <taxon>Saliceae</taxon>
        <taxon>Populus</taxon>
    </lineage>
</organism>
<accession>A0AAD6L7X5</accession>
<evidence type="ECO:0000313" key="3">
    <source>
        <dbReference type="Proteomes" id="UP001164929"/>
    </source>
</evidence>
<keyword evidence="3" id="KW-1185">Reference proteome</keyword>